<keyword evidence="1" id="KW-0472">Membrane</keyword>
<feature type="transmembrane region" description="Helical" evidence="1">
    <location>
        <begin position="57"/>
        <end position="80"/>
    </location>
</feature>
<evidence type="ECO:0000313" key="2">
    <source>
        <dbReference type="EMBL" id="GAA1749128.1"/>
    </source>
</evidence>
<keyword evidence="3" id="KW-1185">Reference proteome</keyword>
<accession>A0ABP4W870</accession>
<keyword evidence="1" id="KW-0812">Transmembrane</keyword>
<protein>
    <recommendedName>
        <fullName evidence="4">Multidrug ABC transporter ATPase</fullName>
    </recommendedName>
</protein>
<evidence type="ECO:0000313" key="3">
    <source>
        <dbReference type="Proteomes" id="UP001501204"/>
    </source>
</evidence>
<proteinExistence type="predicted"/>
<keyword evidence="1" id="KW-1133">Transmembrane helix</keyword>
<reference evidence="3" key="1">
    <citation type="journal article" date="2019" name="Int. J. Syst. Evol. Microbiol.">
        <title>The Global Catalogue of Microorganisms (GCM) 10K type strain sequencing project: providing services to taxonomists for standard genome sequencing and annotation.</title>
        <authorList>
            <consortium name="The Broad Institute Genomics Platform"/>
            <consortium name="The Broad Institute Genome Sequencing Center for Infectious Disease"/>
            <person name="Wu L."/>
            <person name="Ma J."/>
        </authorList>
    </citation>
    <scope>NUCLEOTIDE SEQUENCE [LARGE SCALE GENOMIC DNA]</scope>
    <source>
        <strain evidence="3">JCM 14735</strain>
    </source>
</reference>
<organism evidence="2 3">
    <name type="scientific">Kocuria aegyptia</name>
    <dbReference type="NCBI Taxonomy" id="330943"/>
    <lineage>
        <taxon>Bacteria</taxon>
        <taxon>Bacillati</taxon>
        <taxon>Actinomycetota</taxon>
        <taxon>Actinomycetes</taxon>
        <taxon>Micrococcales</taxon>
        <taxon>Micrococcaceae</taxon>
        <taxon>Kocuria</taxon>
    </lineage>
</organism>
<evidence type="ECO:0008006" key="4">
    <source>
        <dbReference type="Google" id="ProtNLM"/>
    </source>
</evidence>
<dbReference type="EMBL" id="BAAAOA010000007">
    <property type="protein sequence ID" value="GAA1749128.1"/>
    <property type="molecule type" value="Genomic_DNA"/>
</dbReference>
<feature type="transmembrane region" description="Helical" evidence="1">
    <location>
        <begin position="21"/>
        <end position="45"/>
    </location>
</feature>
<sequence length="85" mass="9027">MPASDDRAAAPANRTARRPGIDVLGVSAVVLGLVCAVCLALLLVLKAVGADPWDGLTVVPWFAFPVAFLLFCAVLVRSLLRRRRA</sequence>
<dbReference type="Proteomes" id="UP001501204">
    <property type="component" value="Unassembled WGS sequence"/>
</dbReference>
<name>A0ABP4W870_9MICC</name>
<comment type="caution">
    <text evidence="2">The sequence shown here is derived from an EMBL/GenBank/DDBJ whole genome shotgun (WGS) entry which is preliminary data.</text>
</comment>
<evidence type="ECO:0000256" key="1">
    <source>
        <dbReference type="SAM" id="Phobius"/>
    </source>
</evidence>
<gene>
    <name evidence="2" type="ORF">GCM10009767_04940</name>
</gene>
<dbReference type="RefSeq" id="WP_344119515.1">
    <property type="nucleotide sequence ID" value="NZ_BAAAOA010000007.1"/>
</dbReference>